<keyword evidence="4" id="KW-0808">Transferase</keyword>
<evidence type="ECO:0000256" key="8">
    <source>
        <dbReference type="ARBA" id="ARBA00023012"/>
    </source>
</evidence>
<dbReference type="InterPro" id="IPR035965">
    <property type="entry name" value="PAS-like_dom_sf"/>
</dbReference>
<protein>
    <recommendedName>
        <fullName evidence="2">histidine kinase</fullName>
        <ecNumber evidence="2">2.7.13.3</ecNumber>
    </recommendedName>
</protein>
<dbReference type="PANTHER" id="PTHR43065:SF10">
    <property type="entry name" value="PEROXIDE STRESS-ACTIVATED HISTIDINE KINASE MAK3"/>
    <property type="match status" value="1"/>
</dbReference>
<dbReference type="InterPro" id="IPR036890">
    <property type="entry name" value="HATPase_C_sf"/>
</dbReference>
<dbReference type="SUPFAM" id="SSF55785">
    <property type="entry name" value="PYP-like sensor domain (PAS domain)"/>
    <property type="match status" value="1"/>
</dbReference>
<evidence type="ECO:0000259" key="9">
    <source>
        <dbReference type="PROSITE" id="PS50109"/>
    </source>
</evidence>
<dbReference type="InterPro" id="IPR036097">
    <property type="entry name" value="HisK_dim/P_sf"/>
</dbReference>
<reference evidence="10" key="1">
    <citation type="submission" date="2018-12" db="EMBL/GenBank/DDBJ databases">
        <authorList>
            <person name="Sun L."/>
            <person name="Chen Z."/>
        </authorList>
    </citation>
    <scope>NUCLEOTIDE SEQUENCE [LARGE SCALE GENOMIC DNA]</scope>
    <source>
        <strain evidence="10">3-2-2</strain>
    </source>
</reference>
<name>A0A429XU18_9BACI</name>
<dbReference type="GO" id="GO:0005524">
    <property type="term" value="F:ATP binding"/>
    <property type="evidence" value="ECO:0007669"/>
    <property type="project" value="UniProtKB-KW"/>
</dbReference>
<organism evidence="10 11">
    <name type="scientific">Siminovitchia acidinfaciens</name>
    <dbReference type="NCBI Taxonomy" id="2321395"/>
    <lineage>
        <taxon>Bacteria</taxon>
        <taxon>Bacillati</taxon>
        <taxon>Bacillota</taxon>
        <taxon>Bacilli</taxon>
        <taxon>Bacillales</taxon>
        <taxon>Bacillaceae</taxon>
        <taxon>Siminovitchia</taxon>
    </lineage>
</organism>
<dbReference type="Gene3D" id="3.30.565.10">
    <property type="entry name" value="Histidine kinase-like ATPase, C-terminal domain"/>
    <property type="match status" value="1"/>
</dbReference>
<accession>A0A429XU18</accession>
<keyword evidence="5" id="KW-0547">Nucleotide-binding</keyword>
<keyword evidence="11" id="KW-1185">Reference proteome</keyword>
<dbReference type="Pfam" id="PF02518">
    <property type="entry name" value="HATPase_c"/>
    <property type="match status" value="1"/>
</dbReference>
<comment type="caution">
    <text evidence="10">The sequence shown here is derived from an EMBL/GenBank/DDBJ whole genome shotgun (WGS) entry which is preliminary data.</text>
</comment>
<evidence type="ECO:0000256" key="6">
    <source>
        <dbReference type="ARBA" id="ARBA00022777"/>
    </source>
</evidence>
<evidence type="ECO:0000256" key="1">
    <source>
        <dbReference type="ARBA" id="ARBA00000085"/>
    </source>
</evidence>
<dbReference type="SMART" id="SM00387">
    <property type="entry name" value="HATPase_c"/>
    <property type="match status" value="1"/>
</dbReference>
<dbReference type="CDD" id="cd00130">
    <property type="entry name" value="PAS"/>
    <property type="match status" value="1"/>
</dbReference>
<dbReference type="SUPFAM" id="SSF47384">
    <property type="entry name" value="Homodimeric domain of signal transducing histidine kinase"/>
    <property type="match status" value="1"/>
</dbReference>
<evidence type="ECO:0000256" key="5">
    <source>
        <dbReference type="ARBA" id="ARBA00022741"/>
    </source>
</evidence>
<dbReference type="InterPro" id="IPR003661">
    <property type="entry name" value="HisK_dim/P_dom"/>
</dbReference>
<dbReference type="InterPro" id="IPR003594">
    <property type="entry name" value="HATPase_dom"/>
</dbReference>
<dbReference type="EMBL" id="QYTV02000012">
    <property type="protein sequence ID" value="RST71477.1"/>
    <property type="molecule type" value="Genomic_DNA"/>
</dbReference>
<dbReference type="PANTHER" id="PTHR43065">
    <property type="entry name" value="SENSOR HISTIDINE KINASE"/>
    <property type="match status" value="1"/>
</dbReference>
<dbReference type="Pfam" id="PF00512">
    <property type="entry name" value="HisKA"/>
    <property type="match status" value="1"/>
</dbReference>
<keyword evidence="7" id="KW-0067">ATP-binding</keyword>
<dbReference type="SUPFAM" id="SSF55874">
    <property type="entry name" value="ATPase domain of HSP90 chaperone/DNA topoisomerase II/histidine kinase"/>
    <property type="match status" value="1"/>
</dbReference>
<evidence type="ECO:0000256" key="2">
    <source>
        <dbReference type="ARBA" id="ARBA00012438"/>
    </source>
</evidence>
<dbReference type="SMART" id="SM00388">
    <property type="entry name" value="HisKA"/>
    <property type="match status" value="1"/>
</dbReference>
<sequence length="368" mass="41148">MVANEYRNKEDEINSAPGDNNFAIDLTDQTGDLVGLFDVAHREILYLSSSFPTYLGLSVEAVHKNPSIIRKKLYPEDADKLFQMFVSASMFPSEFEYRVKGEKDRWFRTTIIPIINSDGIVTKKISFTRDVSYWKKRELFELNSIQMDLLGEIAAAFAHEIRNPLTTIKGFLQLMSQDKANPYEQIILQETEKIESIISEFLMLAQPYPKFDFAMVDINEIVNDIFDTISQEAAQNKIEIFITLGMTIPPVFGSPVQIRQALLNLVKNAVQSMPSSGGKIYISVASVAGFVSIKIKDGGKGISPEKLDRLGIPNYSNKENGAGLGIMISRQIIRNHQGSIRFTSEIGKGTTVEVLLPSADVSANYDEL</sequence>
<comment type="catalytic activity">
    <reaction evidence="1">
        <text>ATP + protein L-histidine = ADP + protein N-phospho-L-histidine.</text>
        <dbReference type="EC" id="2.7.13.3"/>
    </reaction>
</comment>
<dbReference type="PRINTS" id="PR00344">
    <property type="entry name" value="BCTRLSENSOR"/>
</dbReference>
<evidence type="ECO:0000256" key="4">
    <source>
        <dbReference type="ARBA" id="ARBA00022679"/>
    </source>
</evidence>
<dbReference type="InterPro" id="IPR000014">
    <property type="entry name" value="PAS"/>
</dbReference>
<evidence type="ECO:0000256" key="7">
    <source>
        <dbReference type="ARBA" id="ARBA00022840"/>
    </source>
</evidence>
<gene>
    <name evidence="10" type="ORF">D4T97_018450</name>
</gene>
<keyword evidence="6" id="KW-0418">Kinase</keyword>
<dbReference type="PROSITE" id="PS50109">
    <property type="entry name" value="HIS_KIN"/>
    <property type="match status" value="1"/>
</dbReference>
<dbReference type="Gene3D" id="1.10.287.130">
    <property type="match status" value="1"/>
</dbReference>
<evidence type="ECO:0000256" key="3">
    <source>
        <dbReference type="ARBA" id="ARBA00022553"/>
    </source>
</evidence>
<proteinExistence type="predicted"/>
<dbReference type="Proteomes" id="UP000287156">
    <property type="component" value="Unassembled WGS sequence"/>
</dbReference>
<dbReference type="AlphaFoldDB" id="A0A429XU18"/>
<dbReference type="GO" id="GO:0000155">
    <property type="term" value="F:phosphorelay sensor kinase activity"/>
    <property type="evidence" value="ECO:0007669"/>
    <property type="project" value="InterPro"/>
</dbReference>
<dbReference type="Gene3D" id="3.30.450.20">
    <property type="entry name" value="PAS domain"/>
    <property type="match status" value="1"/>
</dbReference>
<dbReference type="CDD" id="cd00082">
    <property type="entry name" value="HisKA"/>
    <property type="match status" value="1"/>
</dbReference>
<dbReference type="InterPro" id="IPR005467">
    <property type="entry name" value="His_kinase_dom"/>
</dbReference>
<dbReference type="OrthoDB" id="9815750at2"/>
<dbReference type="RefSeq" id="WP_126052243.1">
    <property type="nucleotide sequence ID" value="NZ_QYTV02000012.1"/>
</dbReference>
<feature type="domain" description="Histidine kinase" evidence="9">
    <location>
        <begin position="156"/>
        <end position="360"/>
    </location>
</feature>
<dbReference type="EC" id="2.7.13.3" evidence="2"/>
<evidence type="ECO:0000313" key="11">
    <source>
        <dbReference type="Proteomes" id="UP000287156"/>
    </source>
</evidence>
<keyword evidence="3" id="KW-0597">Phosphoprotein</keyword>
<evidence type="ECO:0000313" key="10">
    <source>
        <dbReference type="EMBL" id="RST71477.1"/>
    </source>
</evidence>
<keyword evidence="8" id="KW-0902">Two-component regulatory system</keyword>
<dbReference type="InterPro" id="IPR004358">
    <property type="entry name" value="Sig_transdc_His_kin-like_C"/>
</dbReference>